<accession>A0A1E5KWE1</accession>
<evidence type="ECO:0000313" key="3">
    <source>
        <dbReference type="Proteomes" id="UP000095256"/>
    </source>
</evidence>
<keyword evidence="3" id="KW-1185">Reference proteome</keyword>
<dbReference type="InterPro" id="IPR053163">
    <property type="entry name" value="HTH-type_regulator_Rgg"/>
</dbReference>
<name>A0A1E5KWE1_9ENTE</name>
<dbReference type="RefSeq" id="WP_069698831.1">
    <property type="nucleotide sequence ID" value="NZ_JAGGMA010000014.1"/>
</dbReference>
<dbReference type="InterPro" id="IPR011990">
    <property type="entry name" value="TPR-like_helical_dom_sf"/>
</dbReference>
<dbReference type="AlphaFoldDB" id="A0A1E5KWE1"/>
<dbReference type="SUPFAM" id="SSF47413">
    <property type="entry name" value="lambda repressor-like DNA-binding domains"/>
    <property type="match status" value="1"/>
</dbReference>
<evidence type="ECO:0000259" key="1">
    <source>
        <dbReference type="PROSITE" id="PS50943"/>
    </source>
</evidence>
<dbReference type="GO" id="GO:0003677">
    <property type="term" value="F:DNA binding"/>
    <property type="evidence" value="ECO:0007669"/>
    <property type="project" value="InterPro"/>
</dbReference>
<dbReference type="Gene3D" id="1.25.40.10">
    <property type="entry name" value="Tetratricopeptide repeat domain"/>
    <property type="match status" value="1"/>
</dbReference>
<dbReference type="PANTHER" id="PTHR37038:SF14">
    <property type="entry name" value="TRANSCRIPTIONAL ACTIVATOR"/>
    <property type="match status" value="1"/>
</dbReference>
<dbReference type="InterPro" id="IPR010982">
    <property type="entry name" value="Lambda_DNA-bd_dom_sf"/>
</dbReference>
<sequence length="283" mass="32971">MEILGNKFREARKRKRLSQTALAAGICTQATVSKIENKNRCESLDIFYSLCTKLDILVEEYLVENEEQELTKILDDVEYLCNNNKCKEAFELLECYGDKDVVNLSNDLAVRYLYYKGRTSSNGMSYYKQGLAYLNQAKSLSKKTSVYSLLIENAIAATYMLNGEGLKKAQLHFERINQMLQEFSEELLPPIICGLYYNLAKYFSELKEYQKSIDLCNAGIRINKRTNSNVYLVFLLYEKAYNEFYLDGTEEGYRIAYYMSEFINHEYILGCIKKDMNKYNIEL</sequence>
<dbReference type="EMBL" id="MIEK01000026">
    <property type="protein sequence ID" value="OEH82180.1"/>
    <property type="molecule type" value="Genomic_DNA"/>
</dbReference>
<feature type="domain" description="HTH cro/C1-type" evidence="1">
    <location>
        <begin position="8"/>
        <end position="61"/>
    </location>
</feature>
<organism evidence="2 3">
    <name type="scientific">Enterococcus rivorum</name>
    <dbReference type="NCBI Taxonomy" id="762845"/>
    <lineage>
        <taxon>Bacteria</taxon>
        <taxon>Bacillati</taxon>
        <taxon>Bacillota</taxon>
        <taxon>Bacilli</taxon>
        <taxon>Lactobacillales</taxon>
        <taxon>Enterococcaceae</taxon>
        <taxon>Enterococcus</taxon>
    </lineage>
</organism>
<dbReference type="CDD" id="cd00093">
    <property type="entry name" value="HTH_XRE"/>
    <property type="match status" value="1"/>
</dbReference>
<evidence type="ECO:0000313" key="2">
    <source>
        <dbReference type="EMBL" id="OEH82180.1"/>
    </source>
</evidence>
<dbReference type="OrthoDB" id="1150409at2"/>
<dbReference type="PANTHER" id="PTHR37038">
    <property type="entry name" value="TRANSCRIPTIONAL REGULATOR-RELATED"/>
    <property type="match status" value="1"/>
</dbReference>
<dbReference type="PROSITE" id="PS50943">
    <property type="entry name" value="HTH_CROC1"/>
    <property type="match status" value="1"/>
</dbReference>
<dbReference type="Proteomes" id="UP000095256">
    <property type="component" value="Unassembled WGS sequence"/>
</dbReference>
<dbReference type="STRING" id="762845.BCR26_13995"/>
<dbReference type="Pfam" id="PF01381">
    <property type="entry name" value="HTH_3"/>
    <property type="match status" value="1"/>
</dbReference>
<reference evidence="2 3" key="1">
    <citation type="submission" date="2016-09" db="EMBL/GenBank/DDBJ databases">
        <authorList>
            <person name="Capua I."/>
            <person name="De Benedictis P."/>
            <person name="Joannis T."/>
            <person name="Lombin L.H."/>
            <person name="Cattoli G."/>
        </authorList>
    </citation>
    <scope>NUCLEOTIDE SEQUENCE [LARGE SCALE GENOMIC DNA]</scope>
    <source>
        <strain evidence="2 3">LMG 25899</strain>
    </source>
</reference>
<gene>
    <name evidence="2" type="ORF">BCR26_13995</name>
</gene>
<comment type="caution">
    <text evidence="2">The sequence shown here is derived from an EMBL/GenBank/DDBJ whole genome shotgun (WGS) entry which is preliminary data.</text>
</comment>
<protein>
    <recommendedName>
        <fullName evidence="1">HTH cro/C1-type domain-containing protein</fullName>
    </recommendedName>
</protein>
<dbReference type="InterPro" id="IPR001387">
    <property type="entry name" value="Cro/C1-type_HTH"/>
</dbReference>
<dbReference type="SMART" id="SM00530">
    <property type="entry name" value="HTH_XRE"/>
    <property type="match status" value="1"/>
</dbReference>
<proteinExistence type="predicted"/>